<evidence type="ECO:0000256" key="2">
    <source>
        <dbReference type="ARBA" id="ARBA00022692"/>
    </source>
</evidence>
<evidence type="ECO:0000313" key="8">
    <source>
        <dbReference type="Proteomes" id="UP000238322"/>
    </source>
</evidence>
<dbReference type="EMBL" id="PUHY01000010">
    <property type="protein sequence ID" value="PQO34462.1"/>
    <property type="molecule type" value="Genomic_DNA"/>
</dbReference>
<feature type="transmembrane region" description="Helical" evidence="5">
    <location>
        <begin position="57"/>
        <end position="74"/>
    </location>
</feature>
<protein>
    <recommendedName>
        <fullName evidence="6">DUF1232 domain-containing protein</fullName>
    </recommendedName>
</protein>
<evidence type="ECO:0000313" key="7">
    <source>
        <dbReference type="EMBL" id="PQO34462.1"/>
    </source>
</evidence>
<reference evidence="7 8" key="1">
    <citation type="submission" date="2018-02" db="EMBL/GenBank/DDBJ databases">
        <title>Comparative genomes isolates from brazilian mangrove.</title>
        <authorList>
            <person name="Araujo J.E."/>
            <person name="Taketani R.G."/>
            <person name="Silva M.C.P."/>
            <person name="Loureco M.V."/>
            <person name="Andreote F.D."/>
        </authorList>
    </citation>
    <scope>NUCLEOTIDE SEQUENCE [LARGE SCALE GENOMIC DNA]</scope>
    <source>
        <strain evidence="7 8">Hex-1 MGV</strain>
    </source>
</reference>
<dbReference type="GO" id="GO:0012505">
    <property type="term" value="C:endomembrane system"/>
    <property type="evidence" value="ECO:0007669"/>
    <property type="project" value="UniProtKB-SubCell"/>
</dbReference>
<keyword evidence="2 5" id="KW-0812">Transmembrane</keyword>
<evidence type="ECO:0000259" key="6">
    <source>
        <dbReference type="Pfam" id="PF06803"/>
    </source>
</evidence>
<evidence type="ECO:0000256" key="5">
    <source>
        <dbReference type="SAM" id="Phobius"/>
    </source>
</evidence>
<name>A0A2S8FQM4_9BACT</name>
<keyword evidence="4 5" id="KW-0472">Membrane</keyword>
<evidence type="ECO:0000256" key="1">
    <source>
        <dbReference type="ARBA" id="ARBA00004127"/>
    </source>
</evidence>
<dbReference type="Proteomes" id="UP000238322">
    <property type="component" value="Unassembled WGS sequence"/>
</dbReference>
<evidence type="ECO:0000256" key="3">
    <source>
        <dbReference type="ARBA" id="ARBA00022989"/>
    </source>
</evidence>
<dbReference type="OrthoDB" id="9800202at2"/>
<dbReference type="RefSeq" id="WP_105330193.1">
    <property type="nucleotide sequence ID" value="NZ_PUHY01000010.1"/>
</dbReference>
<comment type="subcellular location">
    <subcellularLocation>
        <location evidence="1">Endomembrane system</location>
        <topology evidence="1">Multi-pass membrane protein</topology>
    </subcellularLocation>
</comment>
<gene>
    <name evidence="7" type="ORF">C5Y83_13160</name>
</gene>
<accession>A0A2S8FQM4</accession>
<comment type="caution">
    <text evidence="7">The sequence shown here is derived from an EMBL/GenBank/DDBJ whole genome shotgun (WGS) entry which is preliminary data.</text>
</comment>
<feature type="transmembrane region" description="Helical" evidence="5">
    <location>
        <begin position="80"/>
        <end position="102"/>
    </location>
</feature>
<dbReference type="AlphaFoldDB" id="A0A2S8FQM4"/>
<organism evidence="7 8">
    <name type="scientific">Blastopirellula marina</name>
    <dbReference type="NCBI Taxonomy" id="124"/>
    <lineage>
        <taxon>Bacteria</taxon>
        <taxon>Pseudomonadati</taxon>
        <taxon>Planctomycetota</taxon>
        <taxon>Planctomycetia</taxon>
        <taxon>Pirellulales</taxon>
        <taxon>Pirellulaceae</taxon>
        <taxon>Blastopirellula</taxon>
    </lineage>
</organism>
<dbReference type="Pfam" id="PF06803">
    <property type="entry name" value="DUF1232"/>
    <property type="match status" value="1"/>
</dbReference>
<feature type="domain" description="DUF1232" evidence="6">
    <location>
        <begin position="61"/>
        <end position="94"/>
    </location>
</feature>
<keyword evidence="3 5" id="KW-1133">Transmembrane helix</keyword>
<dbReference type="InterPro" id="IPR010652">
    <property type="entry name" value="DUF1232"/>
</dbReference>
<evidence type="ECO:0000256" key="4">
    <source>
        <dbReference type="ARBA" id="ARBA00023136"/>
    </source>
</evidence>
<proteinExistence type="predicted"/>
<sequence length="126" mass="14055">MTADAYERLNEYAQRASEEDVEQIREKIRGMNRGPIRKMWNDVMALWRMITDKNASWVSRSMAIGAIVYLITPIDAVPDLLPLVGLSDDAAVIIAAVAALAWELNKYRQAEANFDPSTVDATPSTN</sequence>